<evidence type="ECO:0000313" key="3">
    <source>
        <dbReference type="Proteomes" id="UP000214973"/>
    </source>
</evidence>
<accession>A0A239ZXV6</accession>
<dbReference type="EMBL" id="LT906470">
    <property type="protein sequence ID" value="SNV75634.1"/>
    <property type="molecule type" value="Genomic_DNA"/>
</dbReference>
<gene>
    <name evidence="2" type="ORF">SAMEA44547418_01831</name>
</gene>
<evidence type="ECO:0000256" key="1">
    <source>
        <dbReference type="SAM" id="Phobius"/>
    </source>
</evidence>
<keyword evidence="1" id="KW-0812">Transmembrane</keyword>
<evidence type="ECO:0000313" key="2">
    <source>
        <dbReference type="EMBL" id="SNV75634.1"/>
    </source>
</evidence>
<proteinExistence type="predicted"/>
<keyword evidence="1" id="KW-1133">Transmembrane helix</keyword>
<organism evidence="2 3">
    <name type="scientific">Veillonella rodentium</name>
    <dbReference type="NCBI Taxonomy" id="248315"/>
    <lineage>
        <taxon>Bacteria</taxon>
        <taxon>Bacillati</taxon>
        <taxon>Bacillota</taxon>
        <taxon>Negativicutes</taxon>
        <taxon>Veillonellales</taxon>
        <taxon>Veillonellaceae</taxon>
        <taxon>Veillonella</taxon>
    </lineage>
</organism>
<dbReference type="AlphaFoldDB" id="A0A239ZXV6"/>
<name>A0A239ZXV6_9FIRM</name>
<protein>
    <submittedName>
        <fullName evidence="2">Uncharacterized protein</fullName>
    </submittedName>
</protein>
<dbReference type="Proteomes" id="UP000214973">
    <property type="component" value="Chromosome 1"/>
</dbReference>
<keyword evidence="1" id="KW-0472">Membrane</keyword>
<keyword evidence="3" id="KW-1185">Reference proteome</keyword>
<sequence length="33" mass="3636">MNAYEVIMIVLGILTVVISFGALIVLICRNNDK</sequence>
<reference evidence="2 3" key="1">
    <citation type="submission" date="2017-06" db="EMBL/GenBank/DDBJ databases">
        <authorList>
            <consortium name="Pathogen Informatics"/>
        </authorList>
    </citation>
    <scope>NUCLEOTIDE SEQUENCE [LARGE SCALE GENOMIC DNA]</scope>
    <source>
        <strain evidence="2 3">NCTC12018</strain>
    </source>
</reference>
<dbReference type="KEGG" id="vrm:44547418_01831"/>
<feature type="transmembrane region" description="Helical" evidence="1">
    <location>
        <begin position="6"/>
        <end position="28"/>
    </location>
</feature>